<feature type="chain" id="PRO_5037068229" description="DUF4251 domain-containing protein" evidence="1">
    <location>
        <begin position="20"/>
        <end position="200"/>
    </location>
</feature>
<evidence type="ECO:0000256" key="1">
    <source>
        <dbReference type="SAM" id="SignalP"/>
    </source>
</evidence>
<name>A0A923N425_9BACT</name>
<dbReference type="EMBL" id="JACRVF010000001">
    <property type="protein sequence ID" value="MBC5991789.1"/>
    <property type="molecule type" value="Genomic_DNA"/>
</dbReference>
<protein>
    <recommendedName>
        <fullName evidence="4">DUF4251 domain-containing protein</fullName>
    </recommendedName>
</protein>
<organism evidence="2 3">
    <name type="scientific">Pontibacter cellulosilyticus</name>
    <dbReference type="NCBI Taxonomy" id="1720253"/>
    <lineage>
        <taxon>Bacteria</taxon>
        <taxon>Pseudomonadati</taxon>
        <taxon>Bacteroidota</taxon>
        <taxon>Cytophagia</taxon>
        <taxon>Cytophagales</taxon>
        <taxon>Hymenobacteraceae</taxon>
        <taxon>Pontibacter</taxon>
    </lineage>
</organism>
<evidence type="ECO:0000313" key="3">
    <source>
        <dbReference type="Proteomes" id="UP000603640"/>
    </source>
</evidence>
<evidence type="ECO:0008006" key="4">
    <source>
        <dbReference type="Google" id="ProtNLM"/>
    </source>
</evidence>
<proteinExistence type="predicted"/>
<feature type="signal peptide" evidence="1">
    <location>
        <begin position="1"/>
        <end position="19"/>
    </location>
</feature>
<dbReference type="Proteomes" id="UP000603640">
    <property type="component" value="Unassembled WGS sequence"/>
</dbReference>
<accession>A0A923N425</accession>
<gene>
    <name evidence="2" type="ORF">H8S84_02950</name>
</gene>
<reference evidence="2" key="1">
    <citation type="submission" date="2020-08" db="EMBL/GenBank/DDBJ databases">
        <title>Pontibacter sp. SD6 16S ribosomal RNA gene Genome sequencing and assembly.</title>
        <authorList>
            <person name="Kang M."/>
        </authorList>
    </citation>
    <scope>NUCLEOTIDE SEQUENCE</scope>
    <source>
        <strain evidence="2">SD6</strain>
    </source>
</reference>
<keyword evidence="1" id="KW-0732">Signal</keyword>
<evidence type="ECO:0000313" key="2">
    <source>
        <dbReference type="EMBL" id="MBC5991789.1"/>
    </source>
</evidence>
<keyword evidence="3" id="KW-1185">Reference proteome</keyword>
<comment type="caution">
    <text evidence="2">The sequence shown here is derived from an EMBL/GenBank/DDBJ whole genome shotgun (WGS) entry which is preliminary data.</text>
</comment>
<dbReference type="AlphaFoldDB" id="A0A923N425"/>
<dbReference type="PROSITE" id="PS51257">
    <property type="entry name" value="PROKAR_LIPOPROTEIN"/>
    <property type="match status" value="1"/>
</dbReference>
<sequence>MKKLLPLSFLFLLTLLFTACDSDSDREAEEVAPAAVATMRSVIAYAYNEPQSAEFSEYSGMSVISHASLDTERLVASFIIPSHIGRDAIAFSINKPQVAAGYVGTYALKSLPDPATGAVDVRYSYRKDGNTYSVYLSSSSTMEGHFTITAYDAKHKLISGNYEMKMRRAFDPKASEVSLENTRRCDITIQGTFTNVKITQ</sequence>
<dbReference type="RefSeq" id="WP_187065774.1">
    <property type="nucleotide sequence ID" value="NZ_JACRVF010000001.1"/>
</dbReference>